<dbReference type="CDD" id="cd01949">
    <property type="entry name" value="GGDEF"/>
    <property type="match status" value="1"/>
</dbReference>
<dbReference type="PROSITE" id="PS50887">
    <property type="entry name" value="GGDEF"/>
    <property type="match status" value="1"/>
</dbReference>
<keyword evidence="1" id="KW-1133">Transmembrane helix</keyword>
<dbReference type="InterPro" id="IPR001633">
    <property type="entry name" value="EAL_dom"/>
</dbReference>
<feature type="domain" description="GGDEF" evidence="3">
    <location>
        <begin position="116"/>
        <end position="248"/>
    </location>
</feature>
<dbReference type="InterPro" id="IPR043128">
    <property type="entry name" value="Rev_trsase/Diguanyl_cyclase"/>
</dbReference>
<dbReference type="SUPFAM" id="SSF141868">
    <property type="entry name" value="EAL domain-like"/>
    <property type="match status" value="1"/>
</dbReference>
<dbReference type="SUPFAM" id="SSF55073">
    <property type="entry name" value="Nucleotide cyclase"/>
    <property type="match status" value="1"/>
</dbReference>
<dbReference type="NCBIfam" id="TIGR00254">
    <property type="entry name" value="GGDEF"/>
    <property type="match status" value="1"/>
</dbReference>
<dbReference type="InterPro" id="IPR052155">
    <property type="entry name" value="Biofilm_reg_signaling"/>
</dbReference>
<keyword evidence="4" id="KW-0378">Hydrolase</keyword>
<dbReference type="Gene3D" id="3.20.20.450">
    <property type="entry name" value="EAL domain"/>
    <property type="match status" value="1"/>
</dbReference>
<name>A0A381I955_CLODI</name>
<protein>
    <submittedName>
        <fullName evidence="4">Signaling protein</fullName>
        <ecNumber evidence="4">3.1.4.52</ecNumber>
    </submittedName>
</protein>
<feature type="transmembrane region" description="Helical" evidence="1">
    <location>
        <begin position="54"/>
        <end position="75"/>
    </location>
</feature>
<feature type="domain" description="EAL" evidence="2">
    <location>
        <begin position="257"/>
        <end position="339"/>
    </location>
</feature>
<dbReference type="EMBL" id="UFWD01000001">
    <property type="protein sequence ID" value="SUY24081.1"/>
    <property type="molecule type" value="Genomic_DNA"/>
</dbReference>
<dbReference type="Gene3D" id="3.30.70.270">
    <property type="match status" value="1"/>
</dbReference>
<dbReference type="Pfam" id="PF00990">
    <property type="entry name" value="GGDEF"/>
    <property type="match status" value="1"/>
</dbReference>
<dbReference type="EC" id="3.1.4.52" evidence="4"/>
<keyword evidence="1" id="KW-0812">Transmembrane</keyword>
<dbReference type="InterPro" id="IPR035919">
    <property type="entry name" value="EAL_sf"/>
</dbReference>
<dbReference type="SMART" id="SM00267">
    <property type="entry name" value="GGDEF"/>
    <property type="match status" value="1"/>
</dbReference>
<evidence type="ECO:0000259" key="3">
    <source>
        <dbReference type="PROSITE" id="PS50887"/>
    </source>
</evidence>
<dbReference type="Pfam" id="PF00563">
    <property type="entry name" value="EAL"/>
    <property type="match status" value="1"/>
</dbReference>
<dbReference type="PROSITE" id="PS50883">
    <property type="entry name" value="EAL"/>
    <property type="match status" value="1"/>
</dbReference>
<dbReference type="PANTHER" id="PTHR44757">
    <property type="entry name" value="DIGUANYLATE CYCLASE DGCP"/>
    <property type="match status" value="1"/>
</dbReference>
<dbReference type="CDD" id="cd01948">
    <property type="entry name" value="EAL"/>
    <property type="match status" value="1"/>
</dbReference>
<accession>A0A381I955</accession>
<sequence>MRNLQKKLMFFLFICIILQITYTTPVYSLCKLYKNNSINNFESIVSNNQLISKHAIQIILIMAIICVILIFYIIYDKLNFKIKLQRIAYTDNLTGANTIDKFVIDANKILCKNTQVKYALLYIDIDKFKYINDLFGYEVGNEILCNLTKIIKSNIFEEEMFARISADNFIIIMKYIEEEDITKRLKTIFEELDLFNNNQEEKYKLVLSCGIYFILPEDRDINSIIDRANIPHKMAKGGHKSSYAFYDNKIHDQEIKEKEMENTMFSSLENKEFIIYLQPKIELNTGEIQGSEALVRWKRPDKGLIPPNEFIPFFERNGFVINLDLYVLEEVCIYLRKMD</sequence>
<gene>
    <name evidence="4" type="primary">gmr_13</name>
    <name evidence="4" type="ORF">NCTC13307_02063</name>
</gene>
<keyword evidence="1" id="KW-0472">Membrane</keyword>
<dbReference type="InterPro" id="IPR000160">
    <property type="entry name" value="GGDEF_dom"/>
</dbReference>
<dbReference type="AlphaFoldDB" id="A0A381I955"/>
<reference evidence="4" key="1">
    <citation type="submission" date="2018-06" db="EMBL/GenBank/DDBJ databases">
        <authorList>
            <consortium name="Pathogen Informatics"/>
            <person name="Doyle S."/>
        </authorList>
    </citation>
    <scope>NUCLEOTIDE SEQUENCE</scope>
    <source>
        <strain evidence="4">NCTC13307</strain>
    </source>
</reference>
<dbReference type="GO" id="GO:0071111">
    <property type="term" value="F:cyclic-guanylate-specific phosphodiesterase activity"/>
    <property type="evidence" value="ECO:0007669"/>
    <property type="project" value="UniProtKB-EC"/>
</dbReference>
<dbReference type="InterPro" id="IPR029787">
    <property type="entry name" value="Nucleotide_cyclase"/>
</dbReference>
<evidence type="ECO:0000256" key="1">
    <source>
        <dbReference type="SAM" id="Phobius"/>
    </source>
</evidence>
<dbReference type="PANTHER" id="PTHR44757:SF2">
    <property type="entry name" value="BIOFILM ARCHITECTURE MAINTENANCE PROTEIN MBAA"/>
    <property type="match status" value="1"/>
</dbReference>
<evidence type="ECO:0000259" key="2">
    <source>
        <dbReference type="PROSITE" id="PS50883"/>
    </source>
</evidence>
<evidence type="ECO:0000313" key="4">
    <source>
        <dbReference type="EMBL" id="SUY24081.1"/>
    </source>
</evidence>
<organism evidence="4">
    <name type="scientific">Clostridioides difficile</name>
    <name type="common">Peptoclostridium difficile</name>
    <dbReference type="NCBI Taxonomy" id="1496"/>
    <lineage>
        <taxon>Bacteria</taxon>
        <taxon>Bacillati</taxon>
        <taxon>Bacillota</taxon>
        <taxon>Clostridia</taxon>
        <taxon>Peptostreptococcales</taxon>
        <taxon>Peptostreptococcaceae</taxon>
        <taxon>Clostridioides</taxon>
    </lineage>
</organism>
<proteinExistence type="predicted"/>